<feature type="non-terminal residue" evidence="1">
    <location>
        <position position="1"/>
    </location>
</feature>
<name>A0A0F8XSS6_9ZZZZ</name>
<organism evidence="1">
    <name type="scientific">marine sediment metagenome</name>
    <dbReference type="NCBI Taxonomy" id="412755"/>
    <lineage>
        <taxon>unclassified sequences</taxon>
        <taxon>metagenomes</taxon>
        <taxon>ecological metagenomes</taxon>
    </lineage>
</organism>
<gene>
    <name evidence="1" type="ORF">LCGC14_2908330</name>
</gene>
<evidence type="ECO:0000313" key="1">
    <source>
        <dbReference type="EMBL" id="KKK71998.1"/>
    </source>
</evidence>
<reference evidence="1" key="1">
    <citation type="journal article" date="2015" name="Nature">
        <title>Complex archaea that bridge the gap between prokaryotes and eukaryotes.</title>
        <authorList>
            <person name="Spang A."/>
            <person name="Saw J.H."/>
            <person name="Jorgensen S.L."/>
            <person name="Zaremba-Niedzwiedzka K."/>
            <person name="Martijn J."/>
            <person name="Lind A.E."/>
            <person name="van Eijk R."/>
            <person name="Schleper C."/>
            <person name="Guy L."/>
            <person name="Ettema T.J."/>
        </authorList>
    </citation>
    <scope>NUCLEOTIDE SEQUENCE</scope>
</reference>
<sequence length="23" mass="2399">GMADKVRETIRVSLGGAIPVIES</sequence>
<proteinExistence type="predicted"/>
<dbReference type="AlphaFoldDB" id="A0A0F8XSS6"/>
<comment type="caution">
    <text evidence="1">The sequence shown here is derived from an EMBL/GenBank/DDBJ whole genome shotgun (WGS) entry which is preliminary data.</text>
</comment>
<dbReference type="EMBL" id="LAZR01057476">
    <property type="protein sequence ID" value="KKK71998.1"/>
    <property type="molecule type" value="Genomic_DNA"/>
</dbReference>
<protein>
    <submittedName>
        <fullName evidence="1">Uncharacterized protein</fullName>
    </submittedName>
</protein>
<accession>A0A0F8XSS6</accession>